<dbReference type="GO" id="GO:0047613">
    <property type="term" value="F:aconitate decarboxylase activity"/>
    <property type="evidence" value="ECO:0007669"/>
    <property type="project" value="UniProtKB-EC"/>
</dbReference>
<evidence type="ECO:0000256" key="7">
    <source>
        <dbReference type="ARBA" id="ARBA00023128"/>
    </source>
</evidence>
<evidence type="ECO:0000256" key="10">
    <source>
        <dbReference type="ARBA" id="ARBA00050716"/>
    </source>
</evidence>
<evidence type="ECO:0000256" key="15">
    <source>
        <dbReference type="ARBA" id="ARBA00081034"/>
    </source>
</evidence>
<dbReference type="FunFam" id="3.30.1330.120:FF:000002">
    <property type="entry name" value="Aconitate decarboxylase 1"/>
    <property type="match status" value="1"/>
</dbReference>
<gene>
    <name evidence="20" type="ORF">PHYPO_G00221010</name>
</gene>
<dbReference type="Proteomes" id="UP000327468">
    <property type="component" value="Chromosome 7"/>
</dbReference>
<dbReference type="InterPro" id="IPR036148">
    <property type="entry name" value="MmgE/PrpD_sf"/>
</dbReference>
<protein>
    <recommendedName>
        <fullName evidence="13">Cis-aconitate decarboxylase</fullName>
        <ecNumber evidence="12">4.1.1.6</ecNumber>
    </recommendedName>
    <alternativeName>
        <fullName evidence="17">Aconitate decarboxylase</fullName>
    </alternativeName>
    <alternativeName>
        <fullName evidence="14">Aconitate decarboxylase 1</fullName>
    </alternativeName>
    <alternativeName>
        <fullName evidence="15">Cis-aconitic acid decarboxylase</fullName>
    </alternativeName>
    <alternativeName>
        <fullName evidence="16">Immune-responsive gene 1 protein</fullName>
    </alternativeName>
</protein>
<proteinExistence type="inferred from homology"/>
<reference evidence="20 21" key="1">
    <citation type="submission" date="2019-06" db="EMBL/GenBank/DDBJ databases">
        <title>A chromosome-scale genome assembly of the striped catfish, Pangasianodon hypophthalmus.</title>
        <authorList>
            <person name="Wen M."/>
            <person name="Zahm M."/>
            <person name="Roques C."/>
            <person name="Cabau C."/>
            <person name="Klopp C."/>
            <person name="Donnadieu C."/>
            <person name="Jouanno E."/>
            <person name="Avarre J.-C."/>
            <person name="Campet M."/>
            <person name="Ha T.T.T."/>
            <person name="Dugue R."/>
            <person name="Lampietro C."/>
            <person name="Louis A."/>
            <person name="Herpin A."/>
            <person name="Echchiki A."/>
            <person name="Berthelot C."/>
            <person name="Parey E."/>
            <person name="Roest-Crollius H."/>
            <person name="Braasch I."/>
            <person name="Postlethwait J."/>
            <person name="Bobe J."/>
            <person name="Montfort J."/>
            <person name="Bouchez O."/>
            <person name="Begum T."/>
            <person name="Schartl M."/>
            <person name="Guiguen Y."/>
        </authorList>
    </citation>
    <scope>NUCLEOTIDE SEQUENCE [LARGE SCALE GENOMIC DNA]</scope>
    <source>
        <strain evidence="20 21">Indonesia</strain>
        <tissue evidence="20">Blood</tissue>
    </source>
</reference>
<comment type="function">
    <text evidence="11">Cis-aconitate decarboxylase that catalyzes production of itaconate and is involved in the inhibition of the inflammatory response. Acts as a negative regulator of the Toll-like receptors (TLRs)-mediated inflammatory innate response by stimulating the tumor necrosis factor alpha-induced protein TNFAIP3 expression via reactive oxygen species (ROS) in LPS-tolerized macrophages. Involved in antimicrobial response of innate immune cells; ACOD1-mediated itaconic acid production contributes to the antimicrobial activity of macrophages by generating itaconate, leading to alkylation of proteins, such as TFEB. Involved in antiviral response following infection by flavivirus in neurons: ACOD1-mediated itaconate production inhibits the activity of succinate dehydrogenase, generating a metabolic state in neurons that suppresses replication of viral genomes. Plays a role in the embryo implantation.</text>
</comment>
<comment type="caution">
    <text evidence="20">The sequence shown here is derived from an EMBL/GenBank/DDBJ whole genome shotgun (WGS) entry which is preliminary data.</text>
</comment>
<keyword evidence="21" id="KW-1185">Reference proteome</keyword>
<evidence type="ECO:0000256" key="16">
    <source>
        <dbReference type="ARBA" id="ARBA00083634"/>
    </source>
</evidence>
<comment type="subcellular location">
    <subcellularLocation>
        <location evidence="1">Mitochondrion</location>
    </subcellularLocation>
</comment>
<evidence type="ECO:0000256" key="4">
    <source>
        <dbReference type="ARBA" id="ARBA00022529"/>
    </source>
</evidence>
<keyword evidence="8" id="KW-0395">Inflammatory response</keyword>
<dbReference type="PANTHER" id="PTHR16943:SF14">
    <property type="entry name" value="CIS-ACONITATE DECARBOXYLASE"/>
    <property type="match status" value="1"/>
</dbReference>
<keyword evidence="9" id="KW-0456">Lyase</keyword>
<evidence type="ECO:0000256" key="12">
    <source>
        <dbReference type="ARBA" id="ARBA00067068"/>
    </source>
</evidence>
<dbReference type="Pfam" id="PF19305">
    <property type="entry name" value="MmgE_PrpD_C"/>
    <property type="match status" value="1"/>
</dbReference>
<dbReference type="GO" id="GO:0045087">
    <property type="term" value="P:innate immune response"/>
    <property type="evidence" value="ECO:0007669"/>
    <property type="project" value="UniProtKB-KW"/>
</dbReference>
<dbReference type="InterPro" id="IPR045337">
    <property type="entry name" value="MmgE_PrpD_C"/>
</dbReference>
<keyword evidence="4" id="KW-0929">Antimicrobial</keyword>
<keyword evidence="5" id="KW-0399">Innate immunity</keyword>
<evidence type="ECO:0000256" key="14">
    <source>
        <dbReference type="ARBA" id="ARBA00076490"/>
    </source>
</evidence>
<dbReference type="AlphaFoldDB" id="A0A5N5NUN3"/>
<organism evidence="20 21">
    <name type="scientific">Pangasianodon hypophthalmus</name>
    <name type="common">Striped catfish</name>
    <name type="synonym">Helicophagus hypophthalmus</name>
    <dbReference type="NCBI Taxonomy" id="310915"/>
    <lineage>
        <taxon>Eukaryota</taxon>
        <taxon>Metazoa</taxon>
        <taxon>Chordata</taxon>
        <taxon>Craniata</taxon>
        <taxon>Vertebrata</taxon>
        <taxon>Euteleostomi</taxon>
        <taxon>Actinopterygii</taxon>
        <taxon>Neopterygii</taxon>
        <taxon>Teleostei</taxon>
        <taxon>Ostariophysi</taxon>
        <taxon>Siluriformes</taxon>
        <taxon>Pangasiidae</taxon>
        <taxon>Pangasianodon</taxon>
    </lineage>
</organism>
<comment type="similarity">
    <text evidence="2">Belongs to the PrpD family.</text>
</comment>
<dbReference type="PANTHER" id="PTHR16943">
    <property type="entry name" value="2-METHYLCITRATE DEHYDRATASE-RELATED"/>
    <property type="match status" value="1"/>
</dbReference>
<evidence type="ECO:0000256" key="3">
    <source>
        <dbReference type="ARBA" id="ARBA00011738"/>
    </source>
</evidence>
<evidence type="ECO:0000259" key="19">
    <source>
        <dbReference type="Pfam" id="PF19305"/>
    </source>
</evidence>
<evidence type="ECO:0000256" key="11">
    <source>
        <dbReference type="ARBA" id="ARBA00055971"/>
    </source>
</evidence>
<accession>A0A5N5NUN3</accession>
<evidence type="ECO:0000313" key="21">
    <source>
        <dbReference type="Proteomes" id="UP000327468"/>
    </source>
</evidence>
<dbReference type="GO" id="GO:0002760">
    <property type="term" value="P:positive regulation of antimicrobial humoral response"/>
    <property type="evidence" value="ECO:0007669"/>
    <property type="project" value="UniProtKB-ARBA"/>
</dbReference>
<name>A0A5N5NUN3_PANHP</name>
<dbReference type="Gene3D" id="3.30.1330.120">
    <property type="entry name" value="2-methylcitrate dehydratase PrpD"/>
    <property type="match status" value="1"/>
</dbReference>
<sequence>MLYKENRKTHLGITYQDYLTSCTETEEDLLQTSPEIISTTQRHNMLLKIQRSIRPVSTLSAVRRLHKSALNVMERPAPEESVTSSFGRFIQSVQPRHLSPVVLQRSKRMVLDSIGVGLLGSTTEVFELVLQHCQHMYAPDDISFVYGRSGTKLSPTLAALANGVAVHSMDFDDTWHPATHPSGAVLPALLAICDMLPKNSKPSGLDLLMAFNIGIEVQGRLMKFSNEAHNIPKRFHPPSVVGTLGSAAACARLLSLNHSQSSHALAIAASLAGAPMANAATQSKPLHIGNASRLGLEAALLASRGLEASPLVLDAVPGVAGFSAFYEDYTPNPMVSPQEAEHTFLLETQDIAFKRFPAHLGMHWVADAAAHVHKALLSLSGGIISPSSVQEILLRVPRSKYIDRPFPESEHQARHSFQFNACTALLDGQVTVHSFQPEALLRPELHALLSRVRVEHPQDNPANFNCMYGEVQVTLVSGIVLQGHCDTFYGHWRKPLSDESLRNKFRNNASVVLQPERVDGIIEAVERLEFLSDCNPLLAQLQ</sequence>
<dbReference type="GO" id="GO:0072573">
    <property type="term" value="P:tolerance induction to lipopolysaccharide"/>
    <property type="evidence" value="ECO:0007669"/>
    <property type="project" value="UniProtKB-ARBA"/>
</dbReference>
<dbReference type="InterPro" id="IPR045336">
    <property type="entry name" value="MmgE_PrpD_N"/>
</dbReference>
<keyword evidence="6" id="KW-0391">Immunity</keyword>
<evidence type="ECO:0000256" key="9">
    <source>
        <dbReference type="ARBA" id="ARBA00023239"/>
    </source>
</evidence>
<evidence type="ECO:0000256" key="2">
    <source>
        <dbReference type="ARBA" id="ARBA00006174"/>
    </source>
</evidence>
<comment type="catalytic activity">
    <reaction evidence="10">
        <text>cis-aconitate + H(+) = itaconate + CO2</text>
        <dbReference type="Rhea" id="RHEA:15253"/>
        <dbReference type="ChEBI" id="CHEBI:15378"/>
        <dbReference type="ChEBI" id="CHEBI:16383"/>
        <dbReference type="ChEBI" id="CHEBI:16526"/>
        <dbReference type="ChEBI" id="CHEBI:17240"/>
        <dbReference type="EC" id="4.1.1.6"/>
    </reaction>
    <physiologicalReaction direction="left-to-right" evidence="10">
        <dbReference type="Rhea" id="RHEA:15254"/>
    </physiologicalReaction>
</comment>
<dbReference type="EMBL" id="VFJC01000008">
    <property type="protein sequence ID" value="KAB5571095.1"/>
    <property type="molecule type" value="Genomic_DNA"/>
</dbReference>
<feature type="domain" description="MmgE/PrpD C-terminal" evidence="19">
    <location>
        <begin position="356"/>
        <end position="528"/>
    </location>
</feature>
<dbReference type="GO" id="GO:0005739">
    <property type="term" value="C:mitochondrion"/>
    <property type="evidence" value="ECO:0007669"/>
    <property type="project" value="UniProtKB-SubCell"/>
</dbReference>
<dbReference type="InterPro" id="IPR005656">
    <property type="entry name" value="MmgE_PrpD"/>
</dbReference>
<evidence type="ECO:0000256" key="17">
    <source>
        <dbReference type="ARBA" id="ARBA00083851"/>
    </source>
</evidence>
<evidence type="ECO:0000313" key="20">
    <source>
        <dbReference type="EMBL" id="KAB5571095.1"/>
    </source>
</evidence>
<keyword evidence="7" id="KW-0496">Mitochondrion</keyword>
<dbReference type="Pfam" id="PF03972">
    <property type="entry name" value="MmgE_PrpD_N"/>
    <property type="match status" value="1"/>
</dbReference>
<dbReference type="EC" id="4.1.1.6" evidence="12"/>
<dbReference type="InterPro" id="IPR042188">
    <property type="entry name" value="MmgE/PrpD_sf_2"/>
</dbReference>
<evidence type="ECO:0000259" key="18">
    <source>
        <dbReference type="Pfam" id="PF03972"/>
    </source>
</evidence>
<evidence type="ECO:0000256" key="1">
    <source>
        <dbReference type="ARBA" id="ARBA00004173"/>
    </source>
</evidence>
<dbReference type="FunFam" id="1.10.4100.10:FF:000002">
    <property type="entry name" value="Aconitate decarboxylase 1"/>
    <property type="match status" value="1"/>
</dbReference>
<evidence type="ECO:0000256" key="6">
    <source>
        <dbReference type="ARBA" id="ARBA00022859"/>
    </source>
</evidence>
<dbReference type="InterPro" id="IPR042183">
    <property type="entry name" value="MmgE/PrpD_sf_1"/>
</dbReference>
<dbReference type="SUPFAM" id="SSF103378">
    <property type="entry name" value="2-methylcitrate dehydratase PrpD"/>
    <property type="match status" value="1"/>
</dbReference>
<evidence type="ECO:0000256" key="13">
    <source>
        <dbReference type="ARBA" id="ARBA00073848"/>
    </source>
</evidence>
<feature type="domain" description="MmgE/PrpD N-terminal" evidence="18">
    <location>
        <begin position="86"/>
        <end position="320"/>
    </location>
</feature>
<dbReference type="Gene3D" id="1.10.4100.10">
    <property type="entry name" value="2-methylcitrate dehydratase PrpD"/>
    <property type="match status" value="1"/>
</dbReference>
<evidence type="ECO:0000256" key="5">
    <source>
        <dbReference type="ARBA" id="ARBA00022588"/>
    </source>
</evidence>
<dbReference type="GO" id="GO:0006954">
    <property type="term" value="P:inflammatory response"/>
    <property type="evidence" value="ECO:0007669"/>
    <property type="project" value="UniProtKB-KW"/>
</dbReference>
<dbReference type="GO" id="GO:0042803">
    <property type="term" value="F:protein homodimerization activity"/>
    <property type="evidence" value="ECO:0007669"/>
    <property type="project" value="UniProtKB-ARBA"/>
</dbReference>
<comment type="subunit">
    <text evidence="3">Homodimer.</text>
</comment>
<evidence type="ECO:0000256" key="8">
    <source>
        <dbReference type="ARBA" id="ARBA00023198"/>
    </source>
</evidence>